<dbReference type="OrthoDB" id="9804721at2"/>
<dbReference type="Proteomes" id="UP000198281">
    <property type="component" value="Unassembled WGS sequence"/>
</dbReference>
<dbReference type="Pfam" id="PF00582">
    <property type="entry name" value="Usp"/>
    <property type="match status" value="1"/>
</dbReference>
<dbReference type="InterPro" id="IPR006016">
    <property type="entry name" value="UspA"/>
</dbReference>
<dbReference type="CDD" id="cd00293">
    <property type="entry name" value="USP-like"/>
    <property type="match status" value="1"/>
</dbReference>
<protein>
    <submittedName>
        <fullName evidence="3">Nucleotide-binding universal stress protein, UspA family</fullName>
    </submittedName>
</protein>
<gene>
    <name evidence="3" type="ORF">SAMN06295912_14817</name>
</gene>
<evidence type="ECO:0000313" key="4">
    <source>
        <dbReference type="Proteomes" id="UP000198281"/>
    </source>
</evidence>
<dbReference type="RefSeq" id="WP_089221280.1">
    <property type="nucleotide sequence ID" value="NZ_FZOS01000048.1"/>
</dbReference>
<name>A0A239K9D3_9SPHN</name>
<sequence>MLKDLVAIVDNGEAARGFIERATAFAAAQEAHLAISLMMDIFDNAAVLPPFDYYPVILDRIDDEAKRRTETVKAAVEDAPIPVEIRPVADALAYLGGVSRVEGRYADLLLIGGASAFENQKLRRRSLQAAVTGSGGPVLVLPDEARLERVGRAVLGWDASSEARRAARDLIDVADPGAVIDVVCVDPEPTAEGHGPAPGSDIARHLARHGFKVDVHVVSSTGRRVSVALQDFANETGADVLAIGAFAHSRVRDILLGGVTRDLIDDVGLPVLMSR</sequence>
<dbReference type="SUPFAM" id="SSF52402">
    <property type="entry name" value="Adenine nucleotide alpha hydrolases-like"/>
    <property type="match status" value="2"/>
</dbReference>
<dbReference type="EMBL" id="FZOS01000048">
    <property type="protein sequence ID" value="SNT14580.1"/>
    <property type="molecule type" value="Genomic_DNA"/>
</dbReference>
<evidence type="ECO:0000259" key="2">
    <source>
        <dbReference type="Pfam" id="PF00582"/>
    </source>
</evidence>
<feature type="domain" description="UspA" evidence="2">
    <location>
        <begin position="152"/>
        <end position="274"/>
    </location>
</feature>
<accession>A0A239K9D3</accession>
<reference evidence="4" key="1">
    <citation type="submission" date="2017-06" db="EMBL/GenBank/DDBJ databases">
        <authorList>
            <person name="Varghese N."/>
            <person name="Submissions S."/>
        </authorList>
    </citation>
    <scope>NUCLEOTIDE SEQUENCE [LARGE SCALE GENOMIC DNA]</scope>
    <source>
        <strain evidence="4">LNB2</strain>
    </source>
</reference>
<organism evidence="3 4">
    <name type="scientific">Edaphosphingomonas laterariae</name>
    <dbReference type="NCBI Taxonomy" id="861865"/>
    <lineage>
        <taxon>Bacteria</taxon>
        <taxon>Pseudomonadati</taxon>
        <taxon>Pseudomonadota</taxon>
        <taxon>Alphaproteobacteria</taxon>
        <taxon>Sphingomonadales</taxon>
        <taxon>Rhizorhabdaceae</taxon>
        <taxon>Edaphosphingomonas</taxon>
    </lineage>
</organism>
<evidence type="ECO:0000313" key="3">
    <source>
        <dbReference type="EMBL" id="SNT14580.1"/>
    </source>
</evidence>
<dbReference type="AlphaFoldDB" id="A0A239K9D3"/>
<keyword evidence="4" id="KW-1185">Reference proteome</keyword>
<evidence type="ECO:0000256" key="1">
    <source>
        <dbReference type="ARBA" id="ARBA00008791"/>
    </source>
</evidence>
<dbReference type="Gene3D" id="3.40.50.12370">
    <property type="match status" value="1"/>
</dbReference>
<proteinExistence type="inferred from homology"/>
<dbReference type="InterPro" id="IPR006015">
    <property type="entry name" value="Universal_stress_UspA"/>
</dbReference>
<comment type="similarity">
    <text evidence="1">Belongs to the universal stress protein A family.</text>
</comment>
<dbReference type="PRINTS" id="PR01438">
    <property type="entry name" value="UNVRSLSTRESS"/>
</dbReference>